<accession>A0A392MTM0</accession>
<keyword evidence="2" id="KW-1185">Reference proteome</keyword>
<dbReference type="AlphaFoldDB" id="A0A392MTM0"/>
<dbReference type="EMBL" id="LXQA010019311">
    <property type="protein sequence ID" value="MCH90906.1"/>
    <property type="molecule type" value="Genomic_DNA"/>
</dbReference>
<evidence type="ECO:0000313" key="1">
    <source>
        <dbReference type="EMBL" id="MCH90906.1"/>
    </source>
</evidence>
<evidence type="ECO:0000313" key="2">
    <source>
        <dbReference type="Proteomes" id="UP000265520"/>
    </source>
</evidence>
<gene>
    <name evidence="1" type="ORF">A2U01_0011829</name>
</gene>
<reference evidence="1 2" key="1">
    <citation type="journal article" date="2018" name="Front. Plant Sci.">
        <title>Red Clover (Trifolium pratense) and Zigzag Clover (T. medium) - A Picture of Genomic Similarities and Differences.</title>
        <authorList>
            <person name="Dluhosova J."/>
            <person name="Istvanek J."/>
            <person name="Nedelnik J."/>
            <person name="Repkova J."/>
        </authorList>
    </citation>
    <scope>NUCLEOTIDE SEQUENCE [LARGE SCALE GENOMIC DNA]</scope>
    <source>
        <strain evidence="2">cv. 10/8</strain>
        <tissue evidence="1">Leaf</tissue>
    </source>
</reference>
<feature type="non-terminal residue" evidence="1">
    <location>
        <position position="206"/>
    </location>
</feature>
<proteinExistence type="predicted"/>
<dbReference type="Proteomes" id="UP000265520">
    <property type="component" value="Unassembled WGS sequence"/>
</dbReference>
<organism evidence="1 2">
    <name type="scientific">Trifolium medium</name>
    <dbReference type="NCBI Taxonomy" id="97028"/>
    <lineage>
        <taxon>Eukaryota</taxon>
        <taxon>Viridiplantae</taxon>
        <taxon>Streptophyta</taxon>
        <taxon>Embryophyta</taxon>
        <taxon>Tracheophyta</taxon>
        <taxon>Spermatophyta</taxon>
        <taxon>Magnoliopsida</taxon>
        <taxon>eudicotyledons</taxon>
        <taxon>Gunneridae</taxon>
        <taxon>Pentapetalae</taxon>
        <taxon>rosids</taxon>
        <taxon>fabids</taxon>
        <taxon>Fabales</taxon>
        <taxon>Fabaceae</taxon>
        <taxon>Papilionoideae</taxon>
        <taxon>50 kb inversion clade</taxon>
        <taxon>NPAAA clade</taxon>
        <taxon>Hologalegina</taxon>
        <taxon>IRL clade</taxon>
        <taxon>Trifolieae</taxon>
        <taxon>Trifolium</taxon>
    </lineage>
</organism>
<name>A0A392MTM0_9FABA</name>
<comment type="caution">
    <text evidence="1">The sequence shown here is derived from an EMBL/GenBank/DDBJ whole genome shotgun (WGS) entry which is preliminary data.</text>
</comment>
<sequence>MASATMAILMVALWHNGHRYIELQQEGNCNLCHHNSNTITDLITHMKARIHKDNLFKAKNTVLRQQSSLVNDPELIVDNFDFGEADAISDEVNSDFVPALGIEKEFDEIYSLWCEWGNVNPQPNVVDEDDQHDHDDGDSNRVKDRIDAIIVMKGSSNNASEICFLCDHRMNADMDVAALLDSQNNRIICCNWKLFSARNKGKDLGG</sequence>
<protein>
    <submittedName>
        <fullName evidence="1">Uncharacterized protein</fullName>
    </submittedName>
</protein>